<dbReference type="InterPro" id="IPR002725">
    <property type="entry name" value="YgjP-like_metallopeptidase"/>
</dbReference>
<gene>
    <name evidence="2" type="ORF">GCM10007913_44120</name>
</gene>
<dbReference type="PANTHER" id="PTHR30399">
    <property type="entry name" value="UNCHARACTERIZED PROTEIN YGJP"/>
    <property type="match status" value="1"/>
</dbReference>
<dbReference type="PANTHER" id="PTHR30399:SF1">
    <property type="entry name" value="UTP PYROPHOSPHATASE"/>
    <property type="match status" value="1"/>
</dbReference>
<dbReference type="GO" id="GO:0016787">
    <property type="term" value="F:hydrolase activity"/>
    <property type="evidence" value="ECO:0007669"/>
    <property type="project" value="UniProtKB-KW"/>
</dbReference>
<evidence type="ECO:0000259" key="1">
    <source>
        <dbReference type="Pfam" id="PF01863"/>
    </source>
</evidence>
<evidence type="ECO:0000313" key="3">
    <source>
        <dbReference type="Proteomes" id="UP001161406"/>
    </source>
</evidence>
<dbReference type="Pfam" id="PF01863">
    <property type="entry name" value="YgjP-like"/>
    <property type="match status" value="1"/>
</dbReference>
<sequence length="252" mass="27746">MSMNLFFKAKPKIPASTLIGIDGRDVTVTVRVHARARSYRLSIPHSGGPVLTLPPHGKWAEAEAFLHRQHNWLAARLKRAPEAAPFADGGMVTLRGVEHRIIATGKLRGRVELAEVDGAPALLVPGEAAHQARRLTDWLKSEAEADLIRQSAVHAGRLGVVVKAVKLREQKSRWGSCSSSGNINYNWRLILAPPFVLDYVAAHEVAHLVEMNHSAAFWATVKRTLPDMERGRAWLKAHGRQLMAYGGRHGSP</sequence>
<dbReference type="InterPro" id="IPR053136">
    <property type="entry name" value="UTP_pyrophosphatase-like"/>
</dbReference>
<dbReference type="EMBL" id="BSNG01000004">
    <property type="protein sequence ID" value="GLQ12479.1"/>
    <property type="molecule type" value="Genomic_DNA"/>
</dbReference>
<proteinExistence type="predicted"/>
<dbReference type="Gene3D" id="3.30.2010.10">
    <property type="entry name" value="Metalloproteases ('zincins'), catalytic domain"/>
    <property type="match status" value="1"/>
</dbReference>
<keyword evidence="3" id="KW-1185">Reference proteome</keyword>
<organism evidence="2 3">
    <name type="scientific">Devosia yakushimensis</name>
    <dbReference type="NCBI Taxonomy" id="470028"/>
    <lineage>
        <taxon>Bacteria</taxon>
        <taxon>Pseudomonadati</taxon>
        <taxon>Pseudomonadota</taxon>
        <taxon>Alphaproteobacteria</taxon>
        <taxon>Hyphomicrobiales</taxon>
        <taxon>Devosiaceae</taxon>
        <taxon>Devosia</taxon>
    </lineage>
</organism>
<dbReference type="Proteomes" id="UP001161406">
    <property type="component" value="Unassembled WGS sequence"/>
</dbReference>
<feature type="domain" description="YgjP-like metallopeptidase" evidence="1">
    <location>
        <begin position="38"/>
        <end position="238"/>
    </location>
</feature>
<keyword evidence="2" id="KW-0378">Hydrolase</keyword>
<reference evidence="2" key="1">
    <citation type="journal article" date="2014" name="Int. J. Syst. Evol. Microbiol.">
        <title>Complete genome of a new Firmicutes species belonging to the dominant human colonic microbiota ('Ruminococcus bicirculans') reveals two chromosomes and a selective capacity to utilize plant glucans.</title>
        <authorList>
            <consortium name="NISC Comparative Sequencing Program"/>
            <person name="Wegmann U."/>
            <person name="Louis P."/>
            <person name="Goesmann A."/>
            <person name="Henrissat B."/>
            <person name="Duncan S.H."/>
            <person name="Flint H.J."/>
        </authorList>
    </citation>
    <scope>NUCLEOTIDE SEQUENCE</scope>
    <source>
        <strain evidence="2">NBRC 103855</strain>
    </source>
</reference>
<accession>A0ABQ5ULG4</accession>
<reference evidence="2" key="2">
    <citation type="submission" date="2023-01" db="EMBL/GenBank/DDBJ databases">
        <title>Draft genome sequence of Devosia yakushimensis strain NBRC 103855.</title>
        <authorList>
            <person name="Sun Q."/>
            <person name="Mori K."/>
        </authorList>
    </citation>
    <scope>NUCLEOTIDE SEQUENCE</scope>
    <source>
        <strain evidence="2">NBRC 103855</strain>
    </source>
</reference>
<protein>
    <submittedName>
        <fullName evidence="2">Metal-dependent hydrolase</fullName>
    </submittedName>
</protein>
<dbReference type="CDD" id="cd07344">
    <property type="entry name" value="M48_yhfN_like"/>
    <property type="match status" value="1"/>
</dbReference>
<evidence type="ECO:0000313" key="2">
    <source>
        <dbReference type="EMBL" id="GLQ12479.1"/>
    </source>
</evidence>
<comment type="caution">
    <text evidence="2">The sequence shown here is derived from an EMBL/GenBank/DDBJ whole genome shotgun (WGS) entry which is preliminary data.</text>
</comment>
<name>A0ABQ5ULG4_9HYPH</name>